<dbReference type="STRING" id="319236.BST91_05280"/>
<comment type="caution">
    <text evidence="1">The sequence shown here is derived from an EMBL/GenBank/DDBJ whole genome shotgun (WGS) entry which is preliminary data.</text>
</comment>
<protein>
    <recommendedName>
        <fullName evidence="3">ABC transporter ATPase</fullName>
    </recommendedName>
</protein>
<dbReference type="RefSeq" id="WP_042280233.1">
    <property type="nucleotide sequence ID" value="NZ_BBML01000009.1"/>
</dbReference>
<evidence type="ECO:0000313" key="1">
    <source>
        <dbReference type="EMBL" id="GAK98175.1"/>
    </source>
</evidence>
<dbReference type="EMBL" id="BBML01000009">
    <property type="protein sequence ID" value="GAK98175.1"/>
    <property type="molecule type" value="Genomic_DNA"/>
</dbReference>
<dbReference type="eggNOG" id="ENOG502ZBQZ">
    <property type="taxonomic scope" value="Bacteria"/>
</dbReference>
<sequence length="161" mass="18512">MLVEFNQLPDDARVWIYQADRPFTDEELETLKPQMNAFLNQWTAHGKDLNAGVDYPYNRFIVLGLDESKAGATGCSIDASVHFIQSIEKEYGIDLMDKMNVTFKTGQYLAHKDLAAFKKMAKDRSVSAKTIVFNNLVQNVGEYREHWEVPASESWHARFFK</sequence>
<organism evidence="1 2">
    <name type="scientific">Nonlabens tegetincola</name>
    <dbReference type="NCBI Taxonomy" id="323273"/>
    <lineage>
        <taxon>Bacteria</taxon>
        <taxon>Pseudomonadati</taxon>
        <taxon>Bacteroidota</taxon>
        <taxon>Flavobacteriia</taxon>
        <taxon>Flavobacteriales</taxon>
        <taxon>Flavobacteriaceae</taxon>
        <taxon>Nonlabens</taxon>
    </lineage>
</organism>
<proteinExistence type="predicted"/>
<reference evidence="1" key="1">
    <citation type="journal article" date="2014" name="Genome Announc.">
        <title>Draft Genome Sequences of Marine Flavobacterium Nonlabens Strains NR17, NR24, NR27, NR32, NR33, and Ara13.</title>
        <authorList>
            <person name="Nakanishi M."/>
            <person name="Meirelles P."/>
            <person name="Suzuki R."/>
            <person name="Takatani N."/>
            <person name="Mino S."/>
            <person name="Suda W."/>
            <person name="Oshima K."/>
            <person name="Hattori M."/>
            <person name="Ohkuma M."/>
            <person name="Hosokawa M."/>
            <person name="Miyashita K."/>
            <person name="Thompson F.L."/>
            <person name="Niwa A."/>
            <person name="Sawabe T."/>
            <person name="Sawabe T."/>
        </authorList>
    </citation>
    <scope>NUCLEOTIDE SEQUENCE [LARGE SCALE GENOMIC DNA]</scope>
    <source>
        <strain evidence="1">JCM 19294</strain>
    </source>
</reference>
<dbReference type="Proteomes" id="UP000029221">
    <property type="component" value="Unassembled WGS sequence"/>
</dbReference>
<keyword evidence="2" id="KW-1185">Reference proteome</keyword>
<accession>A0A090Q597</accession>
<evidence type="ECO:0000313" key="2">
    <source>
        <dbReference type="Proteomes" id="UP000029221"/>
    </source>
</evidence>
<dbReference type="AlphaFoldDB" id="A0A090Q597"/>
<name>A0A090Q597_9FLAO</name>
<evidence type="ECO:0008006" key="3">
    <source>
        <dbReference type="Google" id="ProtNLM"/>
    </source>
</evidence>
<gene>
    <name evidence="1" type="ORF">JCM19294_808</name>
</gene>